<dbReference type="Gene3D" id="1.20.144.10">
    <property type="entry name" value="Phosphatidic acid phosphatase type 2/haloperoxidase"/>
    <property type="match status" value="1"/>
</dbReference>
<evidence type="ECO:0000313" key="3">
    <source>
        <dbReference type="EMBL" id="PSM52123.1"/>
    </source>
</evidence>
<feature type="transmembrane region" description="Helical" evidence="1">
    <location>
        <begin position="151"/>
        <end position="169"/>
    </location>
</feature>
<dbReference type="SUPFAM" id="SSF48317">
    <property type="entry name" value="Acid phosphatase/Vanadium-dependent haloperoxidase"/>
    <property type="match status" value="1"/>
</dbReference>
<dbReference type="InterPro" id="IPR000326">
    <property type="entry name" value="PAP2/HPO"/>
</dbReference>
<feature type="transmembrane region" description="Helical" evidence="1">
    <location>
        <begin position="92"/>
        <end position="110"/>
    </location>
</feature>
<dbReference type="CDD" id="cd03396">
    <property type="entry name" value="PAP2_like_6"/>
    <property type="match status" value="1"/>
</dbReference>
<accession>A0A2P8R0U9</accession>
<keyword evidence="1" id="KW-1133">Transmembrane helix</keyword>
<feature type="transmembrane region" description="Helical" evidence="1">
    <location>
        <begin position="176"/>
        <end position="195"/>
    </location>
</feature>
<dbReference type="AlphaFoldDB" id="A0A2P8R0U9"/>
<dbReference type="RefSeq" id="WP_106870667.1">
    <property type="nucleotide sequence ID" value="NZ_CP053841.1"/>
</dbReference>
<gene>
    <name evidence="3" type="ORF">CQ405_03435</name>
</gene>
<comment type="caution">
    <text evidence="3">The sequence shown here is derived from an EMBL/GenBank/DDBJ whole genome shotgun (WGS) entry which is preliminary data.</text>
</comment>
<evidence type="ECO:0000256" key="1">
    <source>
        <dbReference type="SAM" id="Phobius"/>
    </source>
</evidence>
<evidence type="ECO:0000313" key="4">
    <source>
        <dbReference type="Proteomes" id="UP000240535"/>
    </source>
</evidence>
<organism evidence="3 4">
    <name type="scientific">Campylobacter blaseri</name>
    <dbReference type="NCBI Taxonomy" id="2042961"/>
    <lineage>
        <taxon>Bacteria</taxon>
        <taxon>Pseudomonadati</taxon>
        <taxon>Campylobacterota</taxon>
        <taxon>Epsilonproteobacteria</taxon>
        <taxon>Campylobacterales</taxon>
        <taxon>Campylobacteraceae</taxon>
        <taxon>Campylobacter</taxon>
    </lineage>
</organism>
<name>A0A2P8R0U9_9BACT</name>
<feature type="transmembrane region" description="Helical" evidence="1">
    <location>
        <begin position="57"/>
        <end position="80"/>
    </location>
</feature>
<keyword evidence="1" id="KW-0812">Transmembrane</keyword>
<feature type="transmembrane region" description="Helical" evidence="1">
    <location>
        <begin position="12"/>
        <end position="37"/>
    </location>
</feature>
<dbReference type="Pfam" id="PF01569">
    <property type="entry name" value="PAP2"/>
    <property type="match status" value="1"/>
</dbReference>
<sequence length="234" mass="27409">MILENSNKQLILTAVLFVFTILLFELTNLDILVQNYFYNFETKLWTIDSKNTLIKFFMYDGFKKLFIVFGISILISLLFFRKHKFIKEHIQGLIIVLLSIIFVPLITVWLKDITNMPCPYKIINYGGEYPNIKLFEPYPIEFKQLSRTKCWPAGHASIGFSLMSLYFLFKQPRFKNIALIVALILGWSTGGYKILIGDHFFSHNIITMLLAWMIILIIYKITNLKVKNEKSTKI</sequence>
<keyword evidence="4" id="KW-1185">Reference proteome</keyword>
<dbReference type="Proteomes" id="UP000240535">
    <property type="component" value="Unassembled WGS sequence"/>
</dbReference>
<dbReference type="OrthoDB" id="7348799at2"/>
<feature type="transmembrane region" description="Helical" evidence="1">
    <location>
        <begin position="201"/>
        <end position="221"/>
    </location>
</feature>
<proteinExistence type="predicted"/>
<protein>
    <submittedName>
        <fullName evidence="3">Phosphoesterase</fullName>
    </submittedName>
</protein>
<feature type="domain" description="Phosphatidic acid phosphatase type 2/haloperoxidase" evidence="2">
    <location>
        <begin position="93"/>
        <end position="224"/>
    </location>
</feature>
<reference evidence="4" key="1">
    <citation type="submission" date="2017-10" db="EMBL/GenBank/DDBJ databases">
        <title>Campylobacter species from seals.</title>
        <authorList>
            <person name="Gilbert M.J."/>
            <person name="Zomer A.L."/>
            <person name="Timmerman A.J."/>
            <person name="Duim B."/>
            <person name="Wagenaar J.A."/>
        </authorList>
    </citation>
    <scope>NUCLEOTIDE SEQUENCE [LARGE SCALE GENOMIC DNA]</scope>
    <source>
        <strain evidence="4">17S00004-5</strain>
    </source>
</reference>
<keyword evidence="1" id="KW-0472">Membrane</keyword>
<dbReference type="InterPro" id="IPR036938">
    <property type="entry name" value="PAP2/HPO_sf"/>
</dbReference>
<evidence type="ECO:0000259" key="2">
    <source>
        <dbReference type="Pfam" id="PF01569"/>
    </source>
</evidence>
<dbReference type="EMBL" id="PDHH01000003">
    <property type="protein sequence ID" value="PSM52123.1"/>
    <property type="molecule type" value="Genomic_DNA"/>
</dbReference>